<dbReference type="GO" id="GO:0003735">
    <property type="term" value="F:structural constituent of ribosome"/>
    <property type="evidence" value="ECO:0007669"/>
    <property type="project" value="InterPro"/>
</dbReference>
<dbReference type="GO" id="GO:0005840">
    <property type="term" value="C:ribosome"/>
    <property type="evidence" value="ECO:0007669"/>
    <property type="project" value="UniProtKB-KW"/>
</dbReference>
<accession>A0A1D6KVR7</accession>
<dbReference type="Gene3D" id="3.30.1360.210">
    <property type="match status" value="1"/>
</dbReference>
<dbReference type="PaxDb" id="4577-AC199175.2_FGP006"/>
<sequence>MQGNLLPFHECIKLITRKPDKSLQIRIDLGQLSGKSALYCLDASIARYLIARNWDKYLKKHKVRDWLRVIAANKDHDVYELWYFNIAENEGEEED</sequence>
<evidence type="ECO:0000256" key="2">
    <source>
        <dbReference type="ARBA" id="ARBA00022980"/>
    </source>
</evidence>
<dbReference type="AlphaFoldDB" id="A0A1D6KVR7"/>
<protein>
    <submittedName>
        <fullName evidence="4">60S ribosomal protein L22-2</fullName>
    </submittedName>
</protein>
<proteinExistence type="inferred from homology"/>
<evidence type="ECO:0000256" key="1">
    <source>
        <dbReference type="ARBA" id="ARBA00007817"/>
    </source>
</evidence>
<dbReference type="Pfam" id="PF01776">
    <property type="entry name" value="Ribosomal_L22e"/>
    <property type="match status" value="1"/>
</dbReference>
<comment type="similarity">
    <text evidence="1">Belongs to the eukaryotic ribosomal protein eL22 family.</text>
</comment>
<dbReference type="GO" id="GO:1990904">
    <property type="term" value="C:ribonucleoprotein complex"/>
    <property type="evidence" value="ECO:0007669"/>
    <property type="project" value="UniProtKB-KW"/>
</dbReference>
<organism evidence="4">
    <name type="scientific">Zea mays</name>
    <name type="common">Maize</name>
    <dbReference type="NCBI Taxonomy" id="4577"/>
    <lineage>
        <taxon>Eukaryota</taxon>
        <taxon>Viridiplantae</taxon>
        <taxon>Streptophyta</taxon>
        <taxon>Embryophyta</taxon>
        <taxon>Tracheophyta</taxon>
        <taxon>Spermatophyta</taxon>
        <taxon>Magnoliopsida</taxon>
        <taxon>Liliopsida</taxon>
        <taxon>Poales</taxon>
        <taxon>Poaceae</taxon>
        <taxon>PACMAD clade</taxon>
        <taxon>Panicoideae</taxon>
        <taxon>Andropogonodae</taxon>
        <taxon>Andropogoneae</taxon>
        <taxon>Tripsacinae</taxon>
        <taxon>Zea</taxon>
    </lineage>
</organism>
<dbReference type="GO" id="GO:0006412">
    <property type="term" value="P:translation"/>
    <property type="evidence" value="ECO:0007669"/>
    <property type="project" value="InterPro"/>
</dbReference>
<gene>
    <name evidence="4" type="ORF">ZEAMMB73_Zm00001d033008</name>
</gene>
<evidence type="ECO:0000256" key="3">
    <source>
        <dbReference type="ARBA" id="ARBA00023274"/>
    </source>
</evidence>
<dbReference type="InterPro" id="IPR038526">
    <property type="entry name" value="Ribosomal_eL22_sf"/>
</dbReference>
<name>A0A1D6KVR7_MAIZE</name>
<dbReference type="eggNOG" id="KOG3434">
    <property type="taxonomic scope" value="Eukaryota"/>
</dbReference>
<dbReference type="STRING" id="4577.A0A1D6KVR7"/>
<keyword evidence="2 4" id="KW-0689">Ribosomal protein</keyword>
<dbReference type="EMBL" id="CM007647">
    <property type="protein sequence ID" value="ONM06596.1"/>
    <property type="molecule type" value="Genomic_DNA"/>
</dbReference>
<reference evidence="4" key="1">
    <citation type="submission" date="2015-12" db="EMBL/GenBank/DDBJ databases">
        <title>Update maize B73 reference genome by single molecule sequencing technologies.</title>
        <authorList>
            <consortium name="Maize Genome Sequencing Project"/>
            <person name="Ware D."/>
        </authorList>
    </citation>
    <scope>NUCLEOTIDE SEQUENCE [LARGE SCALE GENOMIC DNA]</scope>
    <source>
        <tissue evidence="4">Seedling</tissue>
    </source>
</reference>
<dbReference type="PANTHER" id="PTHR10064">
    <property type="entry name" value="60S RIBOSOMAL PROTEIN L22"/>
    <property type="match status" value="1"/>
</dbReference>
<dbReference type="InParanoid" id="A0A1D6KVR7"/>
<evidence type="ECO:0000313" key="4">
    <source>
        <dbReference type="EMBL" id="ONM06596.1"/>
    </source>
</evidence>
<dbReference type="InterPro" id="IPR002671">
    <property type="entry name" value="Ribosomal_eL22"/>
</dbReference>
<keyword evidence="3" id="KW-0687">Ribonucleoprotein</keyword>
<dbReference type="PANTHER" id="PTHR10064:SF35">
    <property type="entry name" value="OS07G0674200 PROTEIN"/>
    <property type="match status" value="1"/>
</dbReference>